<dbReference type="AlphaFoldDB" id="H8Z096"/>
<keyword evidence="2" id="KW-1185">Reference proteome</keyword>
<organism evidence="1 2">
    <name type="scientific">Thiorhodovibrio frisius</name>
    <dbReference type="NCBI Taxonomy" id="631362"/>
    <lineage>
        <taxon>Bacteria</taxon>
        <taxon>Pseudomonadati</taxon>
        <taxon>Pseudomonadota</taxon>
        <taxon>Gammaproteobacteria</taxon>
        <taxon>Chromatiales</taxon>
        <taxon>Chromatiaceae</taxon>
        <taxon>Thiorhodovibrio</taxon>
    </lineage>
</organism>
<protein>
    <submittedName>
        <fullName evidence="1">Uncharacterized protein</fullName>
    </submittedName>
</protein>
<evidence type="ECO:0000313" key="1">
    <source>
        <dbReference type="EMBL" id="EIC22304.1"/>
    </source>
</evidence>
<sequence length="95" mass="10884">MDDFCGFQVKFCRADLRLFWVRDTGWRKKWLRPLIVTANPAHQALFFKVTAEEAALSGWSQRRRPALMRIEDRAEGGGVEDAVTPVLELFLGGLF</sequence>
<accession>H8Z096</accession>
<gene>
    <name evidence="1" type="ORF">Thi970DRAFT_02557</name>
</gene>
<dbReference type="Proteomes" id="UP000002964">
    <property type="component" value="Unassembled WGS sequence"/>
</dbReference>
<name>H8Z096_9GAMM</name>
<dbReference type="EMBL" id="JH603169">
    <property type="protein sequence ID" value="EIC22304.1"/>
    <property type="molecule type" value="Genomic_DNA"/>
</dbReference>
<dbReference type="STRING" id="631362.Thi970DRAFT_02557"/>
<dbReference type="HOGENOM" id="CLU_2371862_0_0_6"/>
<reference evidence="2" key="1">
    <citation type="submission" date="2011-06" db="EMBL/GenBank/DDBJ databases">
        <authorList>
            <consortium name="US DOE Joint Genome Institute (JGI-PGF)"/>
            <person name="Lucas S."/>
            <person name="Han J."/>
            <person name="Lapidus A."/>
            <person name="Cheng J.-F."/>
            <person name="Goodwin L."/>
            <person name="Pitluck S."/>
            <person name="Peters L."/>
            <person name="Land M.L."/>
            <person name="Hauser L."/>
            <person name="Vogl K."/>
            <person name="Liu Z."/>
            <person name="Overmann J."/>
            <person name="Frigaard N.-U."/>
            <person name="Bryant D.A."/>
            <person name="Woyke T.J."/>
        </authorList>
    </citation>
    <scope>NUCLEOTIDE SEQUENCE [LARGE SCALE GENOMIC DNA]</scope>
    <source>
        <strain evidence="2">970</strain>
    </source>
</reference>
<evidence type="ECO:0000313" key="2">
    <source>
        <dbReference type="Proteomes" id="UP000002964"/>
    </source>
</evidence>
<reference evidence="1 2" key="2">
    <citation type="submission" date="2011-11" db="EMBL/GenBank/DDBJ databases">
        <authorList>
            <consortium name="US DOE Joint Genome Institute"/>
            <person name="Lucas S."/>
            <person name="Han J."/>
            <person name="Lapidus A."/>
            <person name="Cheng J.-F."/>
            <person name="Goodwin L."/>
            <person name="Pitluck S."/>
            <person name="Peters L."/>
            <person name="Ovchinnikova G."/>
            <person name="Zhang X."/>
            <person name="Detter J.C."/>
            <person name="Han C."/>
            <person name="Tapia R."/>
            <person name="Land M."/>
            <person name="Hauser L."/>
            <person name="Kyrpides N."/>
            <person name="Ivanova N."/>
            <person name="Pagani I."/>
            <person name="Vogl K."/>
            <person name="Liu Z."/>
            <person name="Overmann J."/>
            <person name="Frigaard N.-U."/>
            <person name="Bryant D."/>
            <person name="Woyke T."/>
        </authorList>
    </citation>
    <scope>NUCLEOTIDE SEQUENCE [LARGE SCALE GENOMIC DNA]</scope>
    <source>
        <strain evidence="1 2">970</strain>
    </source>
</reference>
<proteinExistence type="predicted"/>